<evidence type="ECO:0000313" key="1">
    <source>
        <dbReference type="EMBL" id="AOZ05840.1"/>
    </source>
</evidence>
<keyword evidence="2" id="KW-1185">Reference proteome</keyword>
<protein>
    <submittedName>
        <fullName evidence="1">Uncharacterized protein</fullName>
    </submittedName>
</protein>
<reference evidence="1 2" key="1">
    <citation type="submission" date="2016-10" db="EMBL/GenBank/DDBJ databases">
        <title>Complete genome sequences of three Cupriavidus strains isolated from various Malaysian environments.</title>
        <authorList>
            <person name="Abdullah A.A.-A."/>
            <person name="Shafie N.A.H."/>
            <person name="Lau N.S."/>
        </authorList>
    </citation>
    <scope>NUCLEOTIDE SEQUENCE [LARGE SCALE GENOMIC DNA]</scope>
    <source>
        <strain evidence="1 2">USMAA1020</strain>
    </source>
</reference>
<organism evidence="1 2">
    <name type="scientific">Cupriavidus malaysiensis</name>
    <dbReference type="NCBI Taxonomy" id="367825"/>
    <lineage>
        <taxon>Bacteria</taxon>
        <taxon>Pseudomonadati</taxon>
        <taxon>Pseudomonadota</taxon>
        <taxon>Betaproteobacteria</taxon>
        <taxon>Burkholderiales</taxon>
        <taxon>Burkholderiaceae</taxon>
        <taxon>Cupriavidus</taxon>
    </lineage>
</organism>
<dbReference type="EMBL" id="CP017754">
    <property type="protein sequence ID" value="AOZ05840.1"/>
    <property type="molecule type" value="Genomic_DNA"/>
</dbReference>
<dbReference type="RefSeq" id="WP_071068885.1">
    <property type="nucleotide sequence ID" value="NZ_CP017754.1"/>
</dbReference>
<name>A0ABN4TK39_9BURK</name>
<sequence length="140" mass="14741">MNTQDFVLHPTRGLLNRPVSRVVTFGKRSYLPPGMLSAAVEDPAPVRAAQPAQPAPEQAESTVLDFFAVMLFSHVVGLLAHCHLLGKAVEVGVEANDAYRKGPGKAPGAAAAASPTGRVAVFGPRRKAGLTRSTVSFGRR</sequence>
<proteinExistence type="predicted"/>
<evidence type="ECO:0000313" key="2">
    <source>
        <dbReference type="Proteomes" id="UP000177515"/>
    </source>
</evidence>
<accession>A0ABN4TK39</accession>
<dbReference type="Proteomes" id="UP000177515">
    <property type="component" value="Chromosome 1"/>
</dbReference>
<gene>
    <name evidence="1" type="ORF">BKK80_08450</name>
</gene>